<organism evidence="1 2">
    <name type="scientific">Bodo saltans</name>
    <name type="common">Flagellated protozoan</name>
    <dbReference type="NCBI Taxonomy" id="75058"/>
    <lineage>
        <taxon>Eukaryota</taxon>
        <taxon>Discoba</taxon>
        <taxon>Euglenozoa</taxon>
        <taxon>Kinetoplastea</taxon>
        <taxon>Metakinetoplastina</taxon>
        <taxon>Eubodonida</taxon>
        <taxon>Bodonidae</taxon>
        <taxon>Bodo</taxon>
    </lineage>
</organism>
<evidence type="ECO:0000313" key="2">
    <source>
        <dbReference type="Proteomes" id="UP000051952"/>
    </source>
</evidence>
<dbReference type="EMBL" id="CYKH01001743">
    <property type="protein sequence ID" value="CUI15005.1"/>
    <property type="molecule type" value="Genomic_DNA"/>
</dbReference>
<reference evidence="2" key="1">
    <citation type="submission" date="2015-09" db="EMBL/GenBank/DDBJ databases">
        <authorList>
            <consortium name="Pathogen Informatics"/>
        </authorList>
    </citation>
    <scope>NUCLEOTIDE SEQUENCE [LARGE SCALE GENOMIC DNA]</scope>
    <source>
        <strain evidence="2">Lake Konstanz</strain>
    </source>
</reference>
<protein>
    <submittedName>
        <fullName evidence="1">Uncharacterized protein</fullName>
    </submittedName>
</protein>
<keyword evidence="2" id="KW-1185">Reference proteome</keyword>
<name>A0A0S4KMX3_BODSA</name>
<sequence length="187" mass="20930">MKRRQRSAALSLLLLGIIFIVGILFGRRFMRAVPMRIHHDLAPEPTLMSPSPNVMRVSPPATTRALPLASRGFVQSLLPLPTITLLNRQDSMINLSHRVQLSCDSPPNEKESSSNYEFLQVFGDMLREKFDNLPWWLDEGGLIGSSRAGAMTNADDDFDFFIQSRSETFSLSWSLDVLISAASSCRC</sequence>
<dbReference type="AlphaFoldDB" id="A0A0S4KMX3"/>
<dbReference type="Proteomes" id="UP000051952">
    <property type="component" value="Unassembled WGS sequence"/>
</dbReference>
<evidence type="ECO:0000313" key="1">
    <source>
        <dbReference type="EMBL" id="CUI15005.1"/>
    </source>
</evidence>
<dbReference type="VEuPathDB" id="TriTrypDB:BSAL_01965c"/>
<proteinExistence type="predicted"/>
<gene>
    <name evidence="1" type="ORF">BSAL_01965c</name>
</gene>
<accession>A0A0S4KMX3</accession>